<comment type="caution">
    <text evidence="1">The sequence shown here is derived from an EMBL/GenBank/DDBJ whole genome shotgun (WGS) entry which is preliminary data.</text>
</comment>
<accession>A0AAN9SJS9</accession>
<name>A0AAN9SJS9_PSOTE</name>
<keyword evidence="2" id="KW-1185">Reference proteome</keyword>
<gene>
    <name evidence="1" type="ORF">VNO78_18403</name>
</gene>
<evidence type="ECO:0000313" key="1">
    <source>
        <dbReference type="EMBL" id="KAK7397236.1"/>
    </source>
</evidence>
<sequence length="94" mass="9993">MFVATIVTIVMIDSRGEVGATDEENIDSFGGFKAHGGGVVNILDGGLWLRVGPSPGTHKFTKGWFISATFLITLFGCIGDLDSPFSFHWDGSAV</sequence>
<proteinExistence type="predicted"/>
<evidence type="ECO:0000313" key="2">
    <source>
        <dbReference type="Proteomes" id="UP001386955"/>
    </source>
</evidence>
<dbReference type="Proteomes" id="UP001386955">
    <property type="component" value="Unassembled WGS sequence"/>
</dbReference>
<dbReference type="EMBL" id="JAYMYS010000004">
    <property type="protein sequence ID" value="KAK7397236.1"/>
    <property type="molecule type" value="Genomic_DNA"/>
</dbReference>
<organism evidence="1 2">
    <name type="scientific">Psophocarpus tetragonolobus</name>
    <name type="common">Winged bean</name>
    <name type="synonym">Dolichos tetragonolobus</name>
    <dbReference type="NCBI Taxonomy" id="3891"/>
    <lineage>
        <taxon>Eukaryota</taxon>
        <taxon>Viridiplantae</taxon>
        <taxon>Streptophyta</taxon>
        <taxon>Embryophyta</taxon>
        <taxon>Tracheophyta</taxon>
        <taxon>Spermatophyta</taxon>
        <taxon>Magnoliopsida</taxon>
        <taxon>eudicotyledons</taxon>
        <taxon>Gunneridae</taxon>
        <taxon>Pentapetalae</taxon>
        <taxon>rosids</taxon>
        <taxon>fabids</taxon>
        <taxon>Fabales</taxon>
        <taxon>Fabaceae</taxon>
        <taxon>Papilionoideae</taxon>
        <taxon>50 kb inversion clade</taxon>
        <taxon>NPAAA clade</taxon>
        <taxon>indigoferoid/millettioid clade</taxon>
        <taxon>Phaseoleae</taxon>
        <taxon>Psophocarpus</taxon>
    </lineage>
</organism>
<protein>
    <submittedName>
        <fullName evidence="1">Uncharacterized protein</fullName>
    </submittedName>
</protein>
<dbReference type="AlphaFoldDB" id="A0AAN9SJS9"/>
<reference evidence="1 2" key="1">
    <citation type="submission" date="2024-01" db="EMBL/GenBank/DDBJ databases">
        <title>The genomes of 5 underutilized Papilionoideae crops provide insights into root nodulation and disease resistanc.</title>
        <authorList>
            <person name="Jiang F."/>
        </authorList>
    </citation>
    <scope>NUCLEOTIDE SEQUENCE [LARGE SCALE GENOMIC DNA]</scope>
    <source>
        <strain evidence="1">DUOXIRENSHENG_FW03</strain>
        <tissue evidence="1">Leaves</tissue>
    </source>
</reference>